<evidence type="ECO:0000256" key="6">
    <source>
        <dbReference type="RuleBase" id="RU364082"/>
    </source>
</evidence>
<dbReference type="GO" id="GO:0008831">
    <property type="term" value="F:dTDP-4-dehydrorhamnose reductase activity"/>
    <property type="evidence" value="ECO:0007669"/>
    <property type="project" value="UniProtKB-EC"/>
</dbReference>
<dbReference type="InterPro" id="IPR005913">
    <property type="entry name" value="dTDP_dehydrorham_reduct"/>
</dbReference>
<protein>
    <recommendedName>
        <fullName evidence="4 6">dTDP-4-dehydrorhamnose reductase</fullName>
        <ecNumber evidence="3 6">1.1.1.133</ecNumber>
    </recommendedName>
</protein>
<gene>
    <name evidence="8" type="primary">rfbD</name>
    <name evidence="8" type="ORF">OFY17_01895</name>
</gene>
<dbReference type="Gene3D" id="3.40.50.720">
    <property type="entry name" value="NAD(P)-binding Rossmann-like Domain"/>
    <property type="match status" value="1"/>
</dbReference>
<comment type="pathway">
    <text evidence="1 6">Carbohydrate biosynthesis; dTDP-L-rhamnose biosynthesis.</text>
</comment>
<reference evidence="8 9" key="1">
    <citation type="submission" date="2022-10" db="EMBL/GenBank/DDBJ databases">
        <title>Marinomonas transparenta sp. nov. and Marinomonas sargassi sp. nov., isolated from marine alga (Sargassum natans (L.) Gaillon).</title>
        <authorList>
            <person name="Wang Y."/>
        </authorList>
    </citation>
    <scope>NUCLEOTIDE SEQUENCE [LARGE SCALE GENOMIC DNA]</scope>
    <source>
        <strain evidence="8 9">C2222</strain>
    </source>
</reference>
<dbReference type="PANTHER" id="PTHR10491">
    <property type="entry name" value="DTDP-4-DEHYDRORHAMNOSE REDUCTASE"/>
    <property type="match status" value="1"/>
</dbReference>
<name>A0ABT2YP18_9GAMM</name>
<dbReference type="RefSeq" id="WP_263528999.1">
    <property type="nucleotide sequence ID" value="NZ_JAOVZB010000001.1"/>
</dbReference>
<accession>A0ABT2YP18</accession>
<keyword evidence="6" id="KW-0521">NADP</keyword>
<dbReference type="EMBL" id="JAOVZB010000001">
    <property type="protein sequence ID" value="MCV2401625.1"/>
    <property type="molecule type" value="Genomic_DNA"/>
</dbReference>
<organism evidence="8 9">
    <name type="scientific">Marinomonas sargassi</name>
    <dbReference type="NCBI Taxonomy" id="2984494"/>
    <lineage>
        <taxon>Bacteria</taxon>
        <taxon>Pseudomonadati</taxon>
        <taxon>Pseudomonadota</taxon>
        <taxon>Gammaproteobacteria</taxon>
        <taxon>Oceanospirillales</taxon>
        <taxon>Oceanospirillaceae</taxon>
        <taxon>Marinomonas</taxon>
    </lineage>
</organism>
<dbReference type="Proteomes" id="UP001209713">
    <property type="component" value="Unassembled WGS sequence"/>
</dbReference>
<evidence type="ECO:0000313" key="8">
    <source>
        <dbReference type="EMBL" id="MCV2401625.1"/>
    </source>
</evidence>
<dbReference type="InterPro" id="IPR029903">
    <property type="entry name" value="RmlD-like-bd"/>
</dbReference>
<evidence type="ECO:0000259" key="7">
    <source>
        <dbReference type="Pfam" id="PF04321"/>
    </source>
</evidence>
<evidence type="ECO:0000313" key="9">
    <source>
        <dbReference type="Proteomes" id="UP001209713"/>
    </source>
</evidence>
<comment type="catalytic activity">
    <reaction evidence="5 6">
        <text>dTDP-beta-L-rhamnose + NADP(+) = dTDP-4-dehydro-beta-L-rhamnose + NADPH + H(+)</text>
        <dbReference type="Rhea" id="RHEA:21796"/>
        <dbReference type="ChEBI" id="CHEBI:15378"/>
        <dbReference type="ChEBI" id="CHEBI:57510"/>
        <dbReference type="ChEBI" id="CHEBI:57783"/>
        <dbReference type="ChEBI" id="CHEBI:58349"/>
        <dbReference type="ChEBI" id="CHEBI:62830"/>
        <dbReference type="EC" id="1.1.1.133"/>
    </reaction>
</comment>
<evidence type="ECO:0000256" key="4">
    <source>
        <dbReference type="ARBA" id="ARBA00017099"/>
    </source>
</evidence>
<dbReference type="NCBIfam" id="TIGR01214">
    <property type="entry name" value="rmlD"/>
    <property type="match status" value="1"/>
</dbReference>
<sequence length="291" mass="32338">MRVLLTGKNGQLGSCLQDLITNTSHDLFAFDSSELDITNQEEVVKITNVVKPNVIINAAAYTAVDQAELECDQAYAVNEFGVKYLAEQASVLDIPLFHVSTDYVFDGLNVEPYQPSSKTEPQGVYGQSKLAGEKVIASTLDKYIILRTAWVFSEYGNNFVKTMLRLANEKDELSVVSDQYGNPTYAKDLARSIVQLCDQYNSKGVLEWGVYHYTGDISTSWHGFARAILFKANKLNLIDKMPKLTPISSESFPTAVKRPAYSILDNSDLKRLNISNSSWLSALDIVLSKLP</sequence>
<comment type="similarity">
    <text evidence="2 6">Belongs to the dTDP-4-dehydrorhamnose reductase family.</text>
</comment>
<dbReference type="PANTHER" id="PTHR10491:SF4">
    <property type="entry name" value="METHIONINE ADENOSYLTRANSFERASE 2 SUBUNIT BETA"/>
    <property type="match status" value="1"/>
</dbReference>
<comment type="caution">
    <text evidence="8">The sequence shown here is derived from an EMBL/GenBank/DDBJ whole genome shotgun (WGS) entry which is preliminary data.</text>
</comment>
<keyword evidence="6 8" id="KW-0560">Oxidoreductase</keyword>
<proteinExistence type="inferred from homology"/>
<dbReference type="SUPFAM" id="SSF51735">
    <property type="entry name" value="NAD(P)-binding Rossmann-fold domains"/>
    <property type="match status" value="1"/>
</dbReference>
<keyword evidence="9" id="KW-1185">Reference proteome</keyword>
<feature type="domain" description="RmlD-like substrate binding" evidence="7">
    <location>
        <begin position="1"/>
        <end position="289"/>
    </location>
</feature>
<dbReference type="CDD" id="cd05254">
    <property type="entry name" value="dTDP_HR_like_SDR_e"/>
    <property type="match status" value="1"/>
</dbReference>
<comment type="function">
    <text evidence="6">Catalyzes the reduction of dTDP-6-deoxy-L-lyxo-4-hexulose to yield dTDP-L-rhamnose.</text>
</comment>
<dbReference type="EC" id="1.1.1.133" evidence="3 6"/>
<evidence type="ECO:0000256" key="1">
    <source>
        <dbReference type="ARBA" id="ARBA00004781"/>
    </source>
</evidence>
<evidence type="ECO:0000256" key="3">
    <source>
        <dbReference type="ARBA" id="ARBA00012929"/>
    </source>
</evidence>
<dbReference type="InterPro" id="IPR036291">
    <property type="entry name" value="NAD(P)-bd_dom_sf"/>
</dbReference>
<evidence type="ECO:0000256" key="2">
    <source>
        <dbReference type="ARBA" id="ARBA00010944"/>
    </source>
</evidence>
<evidence type="ECO:0000256" key="5">
    <source>
        <dbReference type="ARBA" id="ARBA00048200"/>
    </source>
</evidence>
<dbReference type="Pfam" id="PF04321">
    <property type="entry name" value="RmlD_sub_bind"/>
    <property type="match status" value="1"/>
</dbReference>
<dbReference type="Gene3D" id="3.90.25.10">
    <property type="entry name" value="UDP-galactose 4-epimerase, domain 1"/>
    <property type="match status" value="1"/>
</dbReference>
<comment type="cofactor">
    <cofactor evidence="6">
        <name>Mg(2+)</name>
        <dbReference type="ChEBI" id="CHEBI:18420"/>
    </cofactor>
    <text evidence="6">Binds 1 Mg(2+) ion per monomer.</text>
</comment>